<name>A0AAE3IVT5_9RHOB</name>
<keyword evidence="8 10" id="KW-1133">Transmembrane helix</keyword>
<organism evidence="11 12">
    <name type="scientific">Halocynthiibacter halioticoli</name>
    <dbReference type="NCBI Taxonomy" id="2986804"/>
    <lineage>
        <taxon>Bacteria</taxon>
        <taxon>Pseudomonadati</taxon>
        <taxon>Pseudomonadota</taxon>
        <taxon>Alphaproteobacteria</taxon>
        <taxon>Rhodobacterales</taxon>
        <taxon>Paracoccaceae</taxon>
        <taxon>Halocynthiibacter</taxon>
    </lineage>
</organism>
<dbReference type="Pfam" id="PF03748">
    <property type="entry name" value="FliL"/>
    <property type="match status" value="1"/>
</dbReference>
<gene>
    <name evidence="11" type="ORF">OH136_00845</name>
</gene>
<dbReference type="Proteomes" id="UP001208041">
    <property type="component" value="Unassembled WGS sequence"/>
</dbReference>
<keyword evidence="11" id="KW-0969">Cilium</keyword>
<accession>A0AAE3IVT5</accession>
<dbReference type="PANTHER" id="PTHR35091">
    <property type="entry name" value="FLAGELLAR PROTEIN FLIL"/>
    <property type="match status" value="1"/>
</dbReference>
<comment type="subcellular location">
    <subcellularLocation>
        <location evidence="10">Cell inner membrane</location>
    </subcellularLocation>
    <subcellularLocation>
        <location evidence="2">Cell membrane</location>
        <topology evidence="2">Single-pass membrane protein</topology>
    </subcellularLocation>
</comment>
<dbReference type="GO" id="GO:0006935">
    <property type="term" value="P:chemotaxis"/>
    <property type="evidence" value="ECO:0007669"/>
    <property type="project" value="UniProtKB-KW"/>
</dbReference>
<evidence type="ECO:0000313" key="12">
    <source>
        <dbReference type="Proteomes" id="UP001208041"/>
    </source>
</evidence>
<comment type="similarity">
    <text evidence="3 10">Belongs to the FliL family.</text>
</comment>
<evidence type="ECO:0000256" key="2">
    <source>
        <dbReference type="ARBA" id="ARBA00004162"/>
    </source>
</evidence>
<keyword evidence="6 10" id="KW-0812">Transmembrane</keyword>
<evidence type="ECO:0000256" key="4">
    <source>
        <dbReference type="ARBA" id="ARBA00022475"/>
    </source>
</evidence>
<dbReference type="EMBL" id="JAOYFC010000001">
    <property type="protein sequence ID" value="MCV6823087.1"/>
    <property type="molecule type" value="Genomic_DNA"/>
</dbReference>
<evidence type="ECO:0000256" key="9">
    <source>
        <dbReference type="ARBA" id="ARBA00023136"/>
    </source>
</evidence>
<evidence type="ECO:0000256" key="5">
    <source>
        <dbReference type="ARBA" id="ARBA00022500"/>
    </source>
</evidence>
<feature type="transmembrane region" description="Helical" evidence="10">
    <location>
        <begin position="15"/>
        <end position="37"/>
    </location>
</feature>
<evidence type="ECO:0000313" key="11">
    <source>
        <dbReference type="EMBL" id="MCV6823087.1"/>
    </source>
</evidence>
<keyword evidence="7 10" id="KW-0283">Flagellar rotation</keyword>
<evidence type="ECO:0000256" key="6">
    <source>
        <dbReference type="ARBA" id="ARBA00022692"/>
    </source>
</evidence>
<proteinExistence type="inferred from homology"/>
<keyword evidence="11" id="KW-0282">Flagellum</keyword>
<keyword evidence="11" id="KW-0966">Cell projection</keyword>
<dbReference type="GO" id="GO:0009425">
    <property type="term" value="C:bacterial-type flagellum basal body"/>
    <property type="evidence" value="ECO:0007669"/>
    <property type="project" value="InterPro"/>
</dbReference>
<sequence length="158" mass="17772">MVAQDSEKISRSSGAIRMVLLSLVLFLAGGAGSYFYFSMGTNAFKKSSKEHASETPDYSDVSFVPLEPLLISLNDGNNQRHLRFSAQIEVPKGKEKAVEALKPRIVDTLNRYLRALKVQDLERSNSLYMLRIQVLYRVQLIVGEENASDLLIMEFVLN</sequence>
<evidence type="ECO:0000256" key="10">
    <source>
        <dbReference type="RuleBase" id="RU364125"/>
    </source>
</evidence>
<dbReference type="GO" id="GO:0005886">
    <property type="term" value="C:plasma membrane"/>
    <property type="evidence" value="ECO:0007669"/>
    <property type="project" value="UniProtKB-SubCell"/>
</dbReference>
<dbReference type="AlphaFoldDB" id="A0AAE3IVT5"/>
<reference evidence="11" key="1">
    <citation type="submission" date="2022-10" db="EMBL/GenBank/DDBJ databases">
        <authorList>
            <person name="Yue Y."/>
        </authorList>
    </citation>
    <scope>NUCLEOTIDE SEQUENCE</scope>
    <source>
        <strain evidence="11">Z654</strain>
    </source>
</reference>
<comment type="caution">
    <text evidence="11">The sequence shown here is derived from an EMBL/GenBank/DDBJ whole genome shotgun (WGS) entry which is preliminary data.</text>
</comment>
<evidence type="ECO:0000256" key="8">
    <source>
        <dbReference type="ARBA" id="ARBA00022989"/>
    </source>
</evidence>
<dbReference type="RefSeq" id="WP_263951917.1">
    <property type="nucleotide sequence ID" value="NZ_JAOYFC010000001.1"/>
</dbReference>
<keyword evidence="5 10" id="KW-0145">Chemotaxis</keyword>
<comment type="function">
    <text evidence="1 10">Controls the rotational direction of flagella during chemotaxis.</text>
</comment>
<evidence type="ECO:0000256" key="1">
    <source>
        <dbReference type="ARBA" id="ARBA00002254"/>
    </source>
</evidence>
<keyword evidence="4" id="KW-1003">Cell membrane</keyword>
<dbReference type="PANTHER" id="PTHR35091:SF2">
    <property type="entry name" value="FLAGELLAR PROTEIN FLIL"/>
    <property type="match status" value="1"/>
</dbReference>
<evidence type="ECO:0000256" key="3">
    <source>
        <dbReference type="ARBA" id="ARBA00008281"/>
    </source>
</evidence>
<evidence type="ECO:0000256" key="7">
    <source>
        <dbReference type="ARBA" id="ARBA00022779"/>
    </source>
</evidence>
<protein>
    <recommendedName>
        <fullName evidence="10">Flagellar protein FliL</fullName>
    </recommendedName>
</protein>
<dbReference type="GO" id="GO:0071978">
    <property type="term" value="P:bacterial-type flagellum-dependent swarming motility"/>
    <property type="evidence" value="ECO:0007669"/>
    <property type="project" value="TreeGrafter"/>
</dbReference>
<keyword evidence="9 10" id="KW-0472">Membrane</keyword>
<keyword evidence="12" id="KW-1185">Reference proteome</keyword>
<keyword evidence="10" id="KW-0997">Cell inner membrane</keyword>
<dbReference type="InterPro" id="IPR005503">
    <property type="entry name" value="FliL"/>
</dbReference>